<sequence length="314" mass="35092">MLSVPAMLTRFLPYRLQARLDNWRHDSVCRPVLETAPIRPAHDGLIIFSMMGTAVLLPYLVAVKSFWGHLRQGRVVILSDGTLTTEDREVLAWHCGNPEIIDIADVDHSGFPAGGAWERFLSILDRRHDHYVIQLDSDTVTLGHPGVVADAIAANRSFTLLGGEEWEIGVRNCTGFQPPAPNSPADARHIQARMERSLALVSDAERLNYIRGCAGFAGFARGGNGRETARFFHDEMVRLLGREAMAEWGSEQVTSSFVVANDPDPVLLPYRQYANYWAEPWDADCRFMHFVGAHRHDGTAYRDATRAALAKLDR</sequence>
<dbReference type="EMBL" id="QJJM01000011">
    <property type="protein sequence ID" value="PXW72907.1"/>
    <property type="molecule type" value="Genomic_DNA"/>
</dbReference>
<gene>
    <name evidence="1" type="ORF">C7451_11128</name>
</gene>
<evidence type="ECO:0008006" key="3">
    <source>
        <dbReference type="Google" id="ProtNLM"/>
    </source>
</evidence>
<accession>A0A2V3UUQ6</accession>
<evidence type="ECO:0000313" key="1">
    <source>
        <dbReference type="EMBL" id="PXW72907.1"/>
    </source>
</evidence>
<evidence type="ECO:0000313" key="2">
    <source>
        <dbReference type="Proteomes" id="UP000248014"/>
    </source>
</evidence>
<protein>
    <recommendedName>
        <fullName evidence="3">Nucleotide-diphospho-sugar transferase</fullName>
    </recommendedName>
</protein>
<organism evidence="1 2">
    <name type="scientific">Blastomonas natatoria</name>
    <dbReference type="NCBI Taxonomy" id="34015"/>
    <lineage>
        <taxon>Bacteria</taxon>
        <taxon>Pseudomonadati</taxon>
        <taxon>Pseudomonadota</taxon>
        <taxon>Alphaproteobacteria</taxon>
        <taxon>Sphingomonadales</taxon>
        <taxon>Sphingomonadaceae</taxon>
        <taxon>Blastomonas</taxon>
    </lineage>
</organism>
<name>A0A2V3UUQ6_9SPHN</name>
<proteinExistence type="predicted"/>
<comment type="caution">
    <text evidence="1">The sequence shown here is derived from an EMBL/GenBank/DDBJ whole genome shotgun (WGS) entry which is preliminary data.</text>
</comment>
<dbReference type="AlphaFoldDB" id="A0A2V3UUQ6"/>
<reference evidence="1 2" key="1">
    <citation type="submission" date="2018-05" db="EMBL/GenBank/DDBJ databases">
        <title>Genomic Encyclopedia of Type Strains, Phase IV (KMG-IV): sequencing the most valuable type-strain genomes for metagenomic binning, comparative biology and taxonomic classification.</title>
        <authorList>
            <person name="Goeker M."/>
        </authorList>
    </citation>
    <scope>NUCLEOTIDE SEQUENCE [LARGE SCALE GENOMIC DNA]</scope>
    <source>
        <strain evidence="1 2">DSM 3183</strain>
    </source>
</reference>
<keyword evidence="2" id="KW-1185">Reference proteome</keyword>
<dbReference type="Proteomes" id="UP000248014">
    <property type="component" value="Unassembled WGS sequence"/>
</dbReference>